<dbReference type="GO" id="GO:0003677">
    <property type="term" value="F:DNA binding"/>
    <property type="evidence" value="ECO:0007669"/>
    <property type="project" value="InterPro"/>
</dbReference>
<accession>A0A1Y1INU2</accession>
<keyword evidence="4" id="KW-1185">Reference proteome</keyword>
<reference evidence="3 4" key="1">
    <citation type="journal article" date="2014" name="Nat. Commun.">
        <title>Klebsormidium flaccidum genome reveals primary factors for plant terrestrial adaptation.</title>
        <authorList>
            <person name="Hori K."/>
            <person name="Maruyama F."/>
            <person name="Fujisawa T."/>
            <person name="Togashi T."/>
            <person name="Yamamoto N."/>
            <person name="Seo M."/>
            <person name="Sato S."/>
            <person name="Yamada T."/>
            <person name="Mori H."/>
            <person name="Tajima N."/>
            <person name="Moriyama T."/>
            <person name="Ikeuchi M."/>
            <person name="Watanabe M."/>
            <person name="Wada H."/>
            <person name="Kobayashi K."/>
            <person name="Saito M."/>
            <person name="Masuda T."/>
            <person name="Sasaki-Sekimoto Y."/>
            <person name="Mashiguchi K."/>
            <person name="Awai K."/>
            <person name="Shimojima M."/>
            <person name="Masuda S."/>
            <person name="Iwai M."/>
            <person name="Nobusawa T."/>
            <person name="Narise T."/>
            <person name="Kondo S."/>
            <person name="Saito H."/>
            <person name="Sato R."/>
            <person name="Murakawa M."/>
            <person name="Ihara Y."/>
            <person name="Oshima-Yamada Y."/>
            <person name="Ohtaka K."/>
            <person name="Satoh M."/>
            <person name="Sonobe K."/>
            <person name="Ishii M."/>
            <person name="Ohtani R."/>
            <person name="Kanamori-Sato M."/>
            <person name="Honoki R."/>
            <person name="Miyazaki D."/>
            <person name="Mochizuki H."/>
            <person name="Umetsu J."/>
            <person name="Higashi K."/>
            <person name="Shibata D."/>
            <person name="Kamiya Y."/>
            <person name="Sato N."/>
            <person name="Nakamura Y."/>
            <person name="Tabata S."/>
            <person name="Ida S."/>
            <person name="Kurokawa K."/>
            <person name="Ohta H."/>
        </authorList>
    </citation>
    <scope>NUCLEOTIDE SEQUENCE [LARGE SCALE GENOMIC DNA]</scope>
    <source>
        <strain evidence="3 4">NIES-2285</strain>
    </source>
</reference>
<feature type="compositionally biased region" description="Basic and acidic residues" evidence="2">
    <location>
        <begin position="72"/>
        <end position="82"/>
    </location>
</feature>
<feature type="compositionally biased region" description="Basic and acidic residues" evidence="2">
    <location>
        <begin position="384"/>
        <end position="397"/>
    </location>
</feature>
<gene>
    <name evidence="3" type="ORF">KFL_009800020</name>
</gene>
<organism evidence="3 4">
    <name type="scientific">Klebsormidium nitens</name>
    <name type="common">Green alga</name>
    <name type="synonym">Ulothrix nitens</name>
    <dbReference type="NCBI Taxonomy" id="105231"/>
    <lineage>
        <taxon>Eukaryota</taxon>
        <taxon>Viridiplantae</taxon>
        <taxon>Streptophyta</taxon>
        <taxon>Klebsormidiophyceae</taxon>
        <taxon>Klebsormidiales</taxon>
        <taxon>Klebsormidiaceae</taxon>
        <taxon>Klebsormidium</taxon>
    </lineage>
</organism>
<dbReference type="InterPro" id="IPR009072">
    <property type="entry name" value="Histone-fold"/>
</dbReference>
<dbReference type="Proteomes" id="UP000054558">
    <property type="component" value="Unassembled WGS sequence"/>
</dbReference>
<proteinExistence type="inferred from homology"/>
<dbReference type="GO" id="GO:0030527">
    <property type="term" value="F:structural constituent of chromatin"/>
    <property type="evidence" value="ECO:0007669"/>
    <property type="project" value="InterPro"/>
</dbReference>
<name>A0A1Y1INU2_KLENI</name>
<comment type="similarity">
    <text evidence="1">Belongs to the histone H3 family.</text>
</comment>
<feature type="region of interest" description="Disordered" evidence="2">
    <location>
        <begin position="278"/>
        <end position="344"/>
    </location>
</feature>
<feature type="region of interest" description="Disordered" evidence="2">
    <location>
        <begin position="72"/>
        <end position="261"/>
    </location>
</feature>
<evidence type="ECO:0000256" key="2">
    <source>
        <dbReference type="SAM" id="MobiDB-lite"/>
    </source>
</evidence>
<sequence length="422" mass="46431">MRPKLQRGHQAEKVAAPEDEVGNYENSGKAQVPSESEPAIDRLEREEFGLRGAWGPKDYLSYVETLAAQKKWSRENKTEAEAHYQAQFAERVSGEQSPPPVTVQTEEGAPEEVQKERGIMIPEEYQAELDEIARNNAPFEKPFQDSEPDEDDPPKSGHLNAGEDDPDAPTKSELQENLMFMEHARGEEAPAEVEEERREELHSMLGEPVWEVDPAEQHKKHKASIKSFGKISRELVTAGKQPQKKRRSKATRRKPSSVWGVVGGKKPVAWAAVLAGKPEAVEATGQKGSRDAKKRKKVAPTGAIENPAAGEGKQKVAKGGSGKAVVGGRQKASAATTPSRPEKKLRRYKLGTLALREFRKKQKSTDFLIPRSTFARIGPEEGAETEKLPEKRKETKAKQGPGVGAKSSGVRAEMVEGTLEKS</sequence>
<dbReference type="EMBL" id="DF237929">
    <property type="protein sequence ID" value="GAQ92323.1"/>
    <property type="molecule type" value="Genomic_DNA"/>
</dbReference>
<evidence type="ECO:0000313" key="4">
    <source>
        <dbReference type="Proteomes" id="UP000054558"/>
    </source>
</evidence>
<protein>
    <submittedName>
        <fullName evidence="3">Histone H3</fullName>
    </submittedName>
</protein>
<feature type="compositionally biased region" description="Basic residues" evidence="2">
    <location>
        <begin position="242"/>
        <end position="255"/>
    </location>
</feature>
<evidence type="ECO:0000313" key="3">
    <source>
        <dbReference type="EMBL" id="GAQ92323.1"/>
    </source>
</evidence>
<dbReference type="SUPFAM" id="SSF47113">
    <property type="entry name" value="Histone-fold"/>
    <property type="match status" value="1"/>
</dbReference>
<dbReference type="Gene3D" id="1.10.20.10">
    <property type="entry name" value="Histone, subunit A"/>
    <property type="match status" value="1"/>
</dbReference>
<dbReference type="GO" id="GO:0046982">
    <property type="term" value="F:protein heterodimerization activity"/>
    <property type="evidence" value="ECO:0007669"/>
    <property type="project" value="InterPro"/>
</dbReference>
<evidence type="ECO:0000256" key="1">
    <source>
        <dbReference type="ARBA" id="ARBA00010343"/>
    </source>
</evidence>
<dbReference type="PRINTS" id="PR00622">
    <property type="entry name" value="HISTONEH3"/>
</dbReference>
<dbReference type="InterPro" id="IPR000164">
    <property type="entry name" value="Histone_H3/CENP-A"/>
</dbReference>
<dbReference type="GO" id="GO:0000786">
    <property type="term" value="C:nucleosome"/>
    <property type="evidence" value="ECO:0007669"/>
    <property type="project" value="InterPro"/>
</dbReference>
<dbReference type="PANTHER" id="PTHR45810:SF1">
    <property type="entry name" value="HISTONE H3-LIKE CENTROMERIC PROTEIN A"/>
    <property type="match status" value="1"/>
</dbReference>
<dbReference type="PANTHER" id="PTHR45810">
    <property type="entry name" value="HISTONE H3.2"/>
    <property type="match status" value="1"/>
</dbReference>
<feature type="region of interest" description="Disordered" evidence="2">
    <location>
        <begin position="1"/>
        <end position="40"/>
    </location>
</feature>
<dbReference type="AlphaFoldDB" id="A0A1Y1INU2"/>
<feature type="region of interest" description="Disordered" evidence="2">
    <location>
        <begin position="378"/>
        <end position="422"/>
    </location>
</feature>